<evidence type="ECO:0000313" key="2">
    <source>
        <dbReference type="Proteomes" id="UP000053989"/>
    </source>
</evidence>
<feature type="non-terminal residue" evidence="1">
    <location>
        <position position="1"/>
    </location>
</feature>
<dbReference type="STRING" id="1036808.A0A0C3DX14"/>
<dbReference type="OrthoDB" id="3246013at2759"/>
<organism evidence="1 2">
    <name type="scientific">Scleroderma citrinum Foug A</name>
    <dbReference type="NCBI Taxonomy" id="1036808"/>
    <lineage>
        <taxon>Eukaryota</taxon>
        <taxon>Fungi</taxon>
        <taxon>Dikarya</taxon>
        <taxon>Basidiomycota</taxon>
        <taxon>Agaricomycotina</taxon>
        <taxon>Agaricomycetes</taxon>
        <taxon>Agaricomycetidae</taxon>
        <taxon>Boletales</taxon>
        <taxon>Sclerodermatineae</taxon>
        <taxon>Sclerodermataceae</taxon>
        <taxon>Scleroderma</taxon>
    </lineage>
</organism>
<sequence length="137" mass="15524">DIITDETLAKLQHALAQFHQYCKIFHTMRVHPDGFSLPCQHSLTHYEVLIHSFGAPNGLCMSITKSKHIKAVKEPWRHSNKYNALGQMLLTNQHLDKLAAATIDFEKCRMLKGSLASSHSQYLCTIFPLHSVSLLLD</sequence>
<keyword evidence="2" id="KW-1185">Reference proteome</keyword>
<dbReference type="EMBL" id="KN822059">
    <property type="protein sequence ID" value="KIM60714.1"/>
    <property type="molecule type" value="Genomic_DNA"/>
</dbReference>
<accession>A0A0C3DX14</accession>
<reference evidence="2" key="2">
    <citation type="submission" date="2015-01" db="EMBL/GenBank/DDBJ databases">
        <title>Evolutionary Origins and Diversification of the Mycorrhizal Mutualists.</title>
        <authorList>
            <consortium name="DOE Joint Genome Institute"/>
            <consortium name="Mycorrhizal Genomics Consortium"/>
            <person name="Kohler A."/>
            <person name="Kuo A."/>
            <person name="Nagy L.G."/>
            <person name="Floudas D."/>
            <person name="Copeland A."/>
            <person name="Barry K.W."/>
            <person name="Cichocki N."/>
            <person name="Veneault-Fourrey C."/>
            <person name="LaButti K."/>
            <person name="Lindquist E.A."/>
            <person name="Lipzen A."/>
            <person name="Lundell T."/>
            <person name="Morin E."/>
            <person name="Murat C."/>
            <person name="Riley R."/>
            <person name="Ohm R."/>
            <person name="Sun H."/>
            <person name="Tunlid A."/>
            <person name="Henrissat B."/>
            <person name="Grigoriev I.V."/>
            <person name="Hibbett D.S."/>
            <person name="Martin F."/>
        </authorList>
    </citation>
    <scope>NUCLEOTIDE SEQUENCE [LARGE SCALE GENOMIC DNA]</scope>
    <source>
        <strain evidence="2">Foug A</strain>
    </source>
</reference>
<evidence type="ECO:0000313" key="1">
    <source>
        <dbReference type="EMBL" id="KIM60714.1"/>
    </source>
</evidence>
<reference evidence="1 2" key="1">
    <citation type="submission" date="2014-04" db="EMBL/GenBank/DDBJ databases">
        <authorList>
            <consortium name="DOE Joint Genome Institute"/>
            <person name="Kuo A."/>
            <person name="Kohler A."/>
            <person name="Nagy L.G."/>
            <person name="Floudas D."/>
            <person name="Copeland A."/>
            <person name="Barry K.W."/>
            <person name="Cichocki N."/>
            <person name="Veneault-Fourrey C."/>
            <person name="LaButti K."/>
            <person name="Lindquist E.A."/>
            <person name="Lipzen A."/>
            <person name="Lundell T."/>
            <person name="Morin E."/>
            <person name="Murat C."/>
            <person name="Sun H."/>
            <person name="Tunlid A."/>
            <person name="Henrissat B."/>
            <person name="Grigoriev I.V."/>
            <person name="Hibbett D.S."/>
            <person name="Martin F."/>
            <person name="Nordberg H.P."/>
            <person name="Cantor M.N."/>
            <person name="Hua S.X."/>
        </authorList>
    </citation>
    <scope>NUCLEOTIDE SEQUENCE [LARGE SCALE GENOMIC DNA]</scope>
    <source>
        <strain evidence="1 2">Foug A</strain>
    </source>
</reference>
<protein>
    <submittedName>
        <fullName evidence="1">Uncharacterized protein</fullName>
    </submittedName>
</protein>
<dbReference type="HOGENOM" id="CLU_006344_6_3_1"/>
<gene>
    <name evidence="1" type="ORF">SCLCIDRAFT_123595</name>
</gene>
<name>A0A0C3DX14_9AGAM</name>
<dbReference type="InParanoid" id="A0A0C3DX14"/>
<dbReference type="AlphaFoldDB" id="A0A0C3DX14"/>
<dbReference type="Proteomes" id="UP000053989">
    <property type="component" value="Unassembled WGS sequence"/>
</dbReference>
<proteinExistence type="predicted"/>